<protein>
    <submittedName>
        <fullName evidence="1">DUF721 domain-containing protein</fullName>
    </submittedName>
</protein>
<keyword evidence="2" id="KW-1185">Reference proteome</keyword>
<dbReference type="Pfam" id="PF05258">
    <property type="entry name" value="DciA"/>
    <property type="match status" value="1"/>
</dbReference>
<accession>A0ABV9JPH9</accession>
<sequence length="157" mass="17643">MARYSTKPVALHQLLEQNSLASSAQHAQLLRQLNTELIRFLQLEQSAFCKISTIKAGRLMILCQSPAWATRLKMQRDAILANFRQKILPELAGIDIEVSPNLQLQYQKPETASPKDMPKISEQAADYLLAAAETMDGQLKEKLQRLAELARQRSAKG</sequence>
<evidence type="ECO:0000313" key="1">
    <source>
        <dbReference type="EMBL" id="MFC4656095.1"/>
    </source>
</evidence>
<dbReference type="Proteomes" id="UP001595962">
    <property type="component" value="Unassembled WGS sequence"/>
</dbReference>
<organism evidence="1 2">
    <name type="scientific">Rheinheimera marina</name>
    <dbReference type="NCBI Taxonomy" id="1774958"/>
    <lineage>
        <taxon>Bacteria</taxon>
        <taxon>Pseudomonadati</taxon>
        <taxon>Pseudomonadota</taxon>
        <taxon>Gammaproteobacteria</taxon>
        <taxon>Chromatiales</taxon>
        <taxon>Chromatiaceae</taxon>
        <taxon>Rheinheimera</taxon>
    </lineage>
</organism>
<reference evidence="2" key="1">
    <citation type="journal article" date="2019" name="Int. J. Syst. Evol. Microbiol.">
        <title>The Global Catalogue of Microorganisms (GCM) 10K type strain sequencing project: providing services to taxonomists for standard genome sequencing and annotation.</title>
        <authorList>
            <consortium name="The Broad Institute Genomics Platform"/>
            <consortium name="The Broad Institute Genome Sequencing Center for Infectious Disease"/>
            <person name="Wu L."/>
            <person name="Ma J."/>
        </authorList>
    </citation>
    <scope>NUCLEOTIDE SEQUENCE [LARGE SCALE GENOMIC DNA]</scope>
    <source>
        <strain evidence="2">DT28</strain>
    </source>
</reference>
<gene>
    <name evidence="1" type="ORF">ACFO3I_13855</name>
</gene>
<evidence type="ECO:0000313" key="2">
    <source>
        <dbReference type="Proteomes" id="UP001595962"/>
    </source>
</evidence>
<name>A0ABV9JPH9_9GAMM</name>
<dbReference type="EMBL" id="JBHSGB010000012">
    <property type="protein sequence ID" value="MFC4656095.1"/>
    <property type="molecule type" value="Genomic_DNA"/>
</dbReference>
<comment type="caution">
    <text evidence="1">The sequence shown here is derived from an EMBL/GenBank/DDBJ whole genome shotgun (WGS) entry which is preliminary data.</text>
</comment>
<dbReference type="InterPro" id="IPR007922">
    <property type="entry name" value="DciA-like"/>
</dbReference>
<proteinExistence type="predicted"/>
<dbReference type="RefSeq" id="WP_377334850.1">
    <property type="nucleotide sequence ID" value="NZ_JBHSGB010000012.1"/>
</dbReference>